<dbReference type="SUPFAM" id="SSF47240">
    <property type="entry name" value="Ferritin-like"/>
    <property type="match status" value="1"/>
</dbReference>
<keyword evidence="1" id="KW-0560">Oxidoreductase</keyword>
<accession>A0A537M2P8</accession>
<dbReference type="InterPro" id="IPR052703">
    <property type="entry name" value="Aromatic_CoA_ox/epox"/>
</dbReference>
<dbReference type="InterPro" id="IPR012347">
    <property type="entry name" value="Ferritin-like"/>
</dbReference>
<dbReference type="InterPro" id="IPR007814">
    <property type="entry name" value="PaaA_PaaC"/>
</dbReference>
<dbReference type="InterPro" id="IPR011881">
    <property type="entry name" value="PaaA"/>
</dbReference>
<proteinExistence type="predicted"/>
<dbReference type="InterPro" id="IPR009078">
    <property type="entry name" value="Ferritin-like_SF"/>
</dbReference>
<dbReference type="PANTHER" id="PTHR30458">
    <property type="entry name" value="PHENYLACETIC ACID DEGRADATION PROTEIN PAA"/>
    <property type="match status" value="1"/>
</dbReference>
<dbReference type="GO" id="GO:0005829">
    <property type="term" value="C:cytosol"/>
    <property type="evidence" value="ECO:0007669"/>
    <property type="project" value="TreeGrafter"/>
</dbReference>
<gene>
    <name evidence="1" type="primary">paaA</name>
    <name evidence="1" type="ORF">E6H02_03085</name>
</gene>
<dbReference type="EC" id="1.14.13.149" evidence="1"/>
<sequence>MDQALRPQEPQDDPEQLARFEQRIQSGDQIEAGEWMPEAYRFEAIRLIQMHANSEIMGALPEREWIPRAPTLARKLALTAKVQDEVGHAMLLYRVAETLGRARDEMFAELVEGRARFHNVFHYPADTWADVAIIQVFVDGAAMQTQGALRSCSYAPYARVLKRICYEEDFHIQLGLDVWRSLAEGTPRQRAMLQDALNRWWTPLIHFFGMPDKVSPHTERMLAWRIKVKSNEELRQQFLRRFVPIILEYGLVVPDPGLRWVEGEQRYVYTEPDWEELKRVGRNGGPKSAERLALRQASYRQHAWVREAMTHEAAA</sequence>
<dbReference type="NCBIfam" id="TIGR02156">
    <property type="entry name" value="PA_CoA_Oxy1"/>
    <property type="match status" value="1"/>
</dbReference>
<dbReference type="GO" id="GO:0010124">
    <property type="term" value="P:phenylacetate catabolic process"/>
    <property type="evidence" value="ECO:0007669"/>
    <property type="project" value="InterPro"/>
</dbReference>
<dbReference type="Proteomes" id="UP000320393">
    <property type="component" value="Unassembled WGS sequence"/>
</dbReference>
<name>A0A537M2P8_9BACT</name>
<dbReference type="AlphaFoldDB" id="A0A537M2P8"/>
<dbReference type="Gene3D" id="1.20.1260.10">
    <property type="match status" value="1"/>
</dbReference>
<protein>
    <submittedName>
        <fullName evidence="1">1,2-phenylacetyl-CoA epoxidase subunit A</fullName>
        <ecNumber evidence="1">1.14.13.149</ecNumber>
    </submittedName>
</protein>
<reference evidence="1 2" key="1">
    <citation type="journal article" date="2019" name="Nat. Microbiol.">
        <title>Mediterranean grassland soil C-N compound turnover is dependent on rainfall and depth, and is mediated by genomically divergent microorganisms.</title>
        <authorList>
            <person name="Diamond S."/>
            <person name="Andeer P.F."/>
            <person name="Li Z."/>
            <person name="Crits-Christoph A."/>
            <person name="Burstein D."/>
            <person name="Anantharaman K."/>
            <person name="Lane K.R."/>
            <person name="Thomas B.C."/>
            <person name="Pan C."/>
            <person name="Northen T.R."/>
            <person name="Banfield J.F."/>
        </authorList>
    </citation>
    <scope>NUCLEOTIDE SEQUENCE [LARGE SCALE GENOMIC DNA]</scope>
    <source>
        <strain evidence="1">NP_5</strain>
    </source>
</reference>
<dbReference type="Pfam" id="PF05138">
    <property type="entry name" value="PaaA_PaaC"/>
    <property type="match status" value="1"/>
</dbReference>
<comment type="caution">
    <text evidence="1">The sequence shown here is derived from an EMBL/GenBank/DDBJ whole genome shotgun (WGS) entry which is preliminary data.</text>
</comment>
<dbReference type="EMBL" id="VBAM01000099">
    <property type="protein sequence ID" value="TMJ14550.1"/>
    <property type="molecule type" value="Genomic_DNA"/>
</dbReference>
<organism evidence="1 2">
    <name type="scientific">Candidatus Segetimicrobium genomatis</name>
    <dbReference type="NCBI Taxonomy" id="2569760"/>
    <lineage>
        <taxon>Bacteria</taxon>
        <taxon>Bacillati</taxon>
        <taxon>Candidatus Sysuimicrobiota</taxon>
        <taxon>Candidatus Sysuimicrobiia</taxon>
        <taxon>Candidatus Sysuimicrobiales</taxon>
        <taxon>Candidatus Segetimicrobiaceae</taxon>
        <taxon>Candidatus Segetimicrobium</taxon>
    </lineage>
</organism>
<evidence type="ECO:0000313" key="1">
    <source>
        <dbReference type="EMBL" id="TMJ14550.1"/>
    </source>
</evidence>
<dbReference type="PANTHER" id="PTHR30458:SF2">
    <property type="entry name" value="1,2-PHENYLACETYL-COA EPOXIDASE, SUBUNIT A"/>
    <property type="match status" value="1"/>
</dbReference>
<dbReference type="GO" id="GO:0097266">
    <property type="term" value="F:phenylacetyl-CoA 1,2-epoxidase activity"/>
    <property type="evidence" value="ECO:0007669"/>
    <property type="project" value="UniProtKB-EC"/>
</dbReference>
<evidence type="ECO:0000313" key="2">
    <source>
        <dbReference type="Proteomes" id="UP000320393"/>
    </source>
</evidence>